<evidence type="ECO:0000256" key="8">
    <source>
        <dbReference type="ARBA" id="ARBA00023204"/>
    </source>
</evidence>
<keyword evidence="6 9" id="KW-0227">DNA damage</keyword>
<dbReference type="InterPro" id="IPR002043">
    <property type="entry name" value="UDG_fam1"/>
</dbReference>
<evidence type="ECO:0000256" key="9">
    <source>
        <dbReference type="HAMAP-Rule" id="MF_00148"/>
    </source>
</evidence>
<evidence type="ECO:0000256" key="7">
    <source>
        <dbReference type="ARBA" id="ARBA00022801"/>
    </source>
</evidence>
<comment type="subcellular location">
    <subcellularLocation>
        <location evidence="9">Cytoplasm</location>
    </subcellularLocation>
</comment>
<comment type="caution">
    <text evidence="13">The sequence shown here is derived from an EMBL/GenBank/DDBJ whole genome shotgun (WGS) entry which is preliminary data.</text>
</comment>
<dbReference type="InterPro" id="IPR005122">
    <property type="entry name" value="Uracil-DNA_glycosylase-like"/>
</dbReference>
<organism evidence="13 14">
    <name type="scientific">Thermogemmata fonticola</name>
    <dbReference type="NCBI Taxonomy" id="2755323"/>
    <lineage>
        <taxon>Bacteria</taxon>
        <taxon>Pseudomonadati</taxon>
        <taxon>Planctomycetota</taxon>
        <taxon>Planctomycetia</taxon>
        <taxon>Gemmatales</taxon>
        <taxon>Gemmataceae</taxon>
        <taxon>Thermogemmata</taxon>
    </lineage>
</organism>
<dbReference type="PROSITE" id="PS00130">
    <property type="entry name" value="U_DNA_GLYCOSYLASE"/>
    <property type="match status" value="1"/>
</dbReference>
<keyword evidence="13" id="KW-0326">Glycosidase</keyword>
<dbReference type="Pfam" id="PF03167">
    <property type="entry name" value="UDG"/>
    <property type="match status" value="1"/>
</dbReference>
<name>A0A7V8VDG4_9BACT</name>
<dbReference type="SMART" id="SM00986">
    <property type="entry name" value="UDG"/>
    <property type="match status" value="1"/>
</dbReference>
<dbReference type="CDD" id="cd10027">
    <property type="entry name" value="UDG-F1-like"/>
    <property type="match status" value="1"/>
</dbReference>
<dbReference type="GO" id="GO:0004844">
    <property type="term" value="F:uracil DNA N-glycosylase activity"/>
    <property type="evidence" value="ECO:0007669"/>
    <property type="project" value="UniProtKB-UniRule"/>
</dbReference>
<dbReference type="NCBIfam" id="NF003588">
    <property type="entry name" value="PRK05254.1-1"/>
    <property type="match status" value="1"/>
</dbReference>
<dbReference type="NCBIfam" id="NF003591">
    <property type="entry name" value="PRK05254.1-4"/>
    <property type="match status" value="1"/>
</dbReference>
<dbReference type="SMART" id="SM00987">
    <property type="entry name" value="UreE_C"/>
    <property type="match status" value="1"/>
</dbReference>
<dbReference type="NCBIfam" id="TIGR00628">
    <property type="entry name" value="ung"/>
    <property type="match status" value="1"/>
</dbReference>
<feature type="active site" description="Proton acceptor" evidence="9 10">
    <location>
        <position position="73"/>
    </location>
</feature>
<keyword evidence="14" id="KW-1185">Reference proteome</keyword>
<evidence type="ECO:0000259" key="12">
    <source>
        <dbReference type="SMART" id="SM00986"/>
    </source>
</evidence>
<reference evidence="13 14" key="1">
    <citation type="submission" date="2020-07" db="EMBL/GenBank/DDBJ databases">
        <title>Thermogemmata thermophila gen. nov., sp. nov., a novel moderate thermophilic planctomycete from a Kamchatka hot spring.</title>
        <authorList>
            <person name="Elcheninov A.G."/>
            <person name="Podosokorskaya O.A."/>
            <person name="Kovaleva O.L."/>
            <person name="Novikov A."/>
            <person name="Bonch-Osmolovskaya E.A."/>
            <person name="Toshchakov S.V."/>
            <person name="Kublanov I.V."/>
        </authorList>
    </citation>
    <scope>NUCLEOTIDE SEQUENCE [LARGE SCALE GENOMIC DNA]</scope>
    <source>
        <strain evidence="13 14">2918</strain>
    </source>
</reference>
<evidence type="ECO:0000256" key="6">
    <source>
        <dbReference type="ARBA" id="ARBA00022763"/>
    </source>
</evidence>
<protein>
    <recommendedName>
        <fullName evidence="5 9">Uracil-DNA glycosylase</fullName>
        <shortName evidence="9">UDG</shortName>
        <ecNumber evidence="4 9">3.2.2.27</ecNumber>
    </recommendedName>
</protein>
<dbReference type="HAMAP" id="MF_00148">
    <property type="entry name" value="UDG"/>
    <property type="match status" value="1"/>
</dbReference>
<dbReference type="AlphaFoldDB" id="A0A7V8VDG4"/>
<evidence type="ECO:0000313" key="14">
    <source>
        <dbReference type="Proteomes" id="UP000542342"/>
    </source>
</evidence>
<dbReference type="SUPFAM" id="SSF52141">
    <property type="entry name" value="Uracil-DNA glycosylase-like"/>
    <property type="match status" value="1"/>
</dbReference>
<evidence type="ECO:0000256" key="1">
    <source>
        <dbReference type="ARBA" id="ARBA00001400"/>
    </source>
</evidence>
<comment type="catalytic activity">
    <reaction evidence="1 9 11">
        <text>Hydrolyzes single-stranded DNA or mismatched double-stranded DNA and polynucleotides, releasing free uracil.</text>
        <dbReference type="EC" id="3.2.2.27"/>
    </reaction>
</comment>
<feature type="domain" description="Uracil-DNA glycosylase-like" evidence="12">
    <location>
        <begin position="58"/>
        <end position="218"/>
    </location>
</feature>
<dbReference type="Gene3D" id="3.40.470.10">
    <property type="entry name" value="Uracil-DNA glycosylase-like domain"/>
    <property type="match status" value="1"/>
</dbReference>
<gene>
    <name evidence="9 13" type="primary">ung</name>
    <name evidence="13" type="ORF">H0921_07180</name>
</gene>
<evidence type="ECO:0000256" key="5">
    <source>
        <dbReference type="ARBA" id="ARBA00018429"/>
    </source>
</evidence>
<dbReference type="NCBIfam" id="NF003592">
    <property type="entry name" value="PRK05254.1-5"/>
    <property type="match status" value="1"/>
</dbReference>
<keyword evidence="9" id="KW-0963">Cytoplasm</keyword>
<dbReference type="GO" id="GO:0005737">
    <property type="term" value="C:cytoplasm"/>
    <property type="evidence" value="ECO:0007669"/>
    <property type="project" value="UniProtKB-SubCell"/>
</dbReference>
<evidence type="ECO:0000256" key="4">
    <source>
        <dbReference type="ARBA" id="ARBA00012030"/>
    </source>
</evidence>
<evidence type="ECO:0000256" key="2">
    <source>
        <dbReference type="ARBA" id="ARBA00002631"/>
    </source>
</evidence>
<dbReference type="InterPro" id="IPR036895">
    <property type="entry name" value="Uracil-DNA_glycosylase-like_sf"/>
</dbReference>
<accession>A0A7V8VDG4</accession>
<dbReference type="EC" id="3.2.2.27" evidence="4 9"/>
<evidence type="ECO:0000256" key="3">
    <source>
        <dbReference type="ARBA" id="ARBA00008184"/>
    </source>
</evidence>
<dbReference type="GO" id="GO:0097510">
    <property type="term" value="P:base-excision repair, AP site formation via deaminated base removal"/>
    <property type="evidence" value="ECO:0007669"/>
    <property type="project" value="TreeGrafter"/>
</dbReference>
<proteinExistence type="inferred from homology"/>
<evidence type="ECO:0000313" key="13">
    <source>
        <dbReference type="EMBL" id="MBA2225941.1"/>
    </source>
</evidence>
<dbReference type="Proteomes" id="UP000542342">
    <property type="component" value="Unassembled WGS sequence"/>
</dbReference>
<dbReference type="EMBL" id="JACEFB010000003">
    <property type="protein sequence ID" value="MBA2225941.1"/>
    <property type="molecule type" value="Genomic_DNA"/>
</dbReference>
<sequence length="234" mass="25857">MGKAFSLALPDDLESGWRAVLEEQTRQSYWENLKAFLASEWQNHTVYPPGEDIFNAFRYTPLSQVRVVLLGQDPYPNPGQAHGLCFSVPPGVSCPASLRNIFRELHSDLGIPSPSHGCLIPWARQGVLLLNTCLTVRAGQPQSHAGRGWEQFTQAVLQVLNAHSHPLVFLLWGNAAQKAAAGIDPRRHHLLKAPHPSPLSAHQGFFGCRPFSRTNAALEQMGLPPIDWRLPATL</sequence>
<dbReference type="PANTHER" id="PTHR11264">
    <property type="entry name" value="URACIL-DNA GLYCOSYLASE"/>
    <property type="match status" value="1"/>
</dbReference>
<dbReference type="NCBIfam" id="NF003589">
    <property type="entry name" value="PRK05254.1-2"/>
    <property type="match status" value="1"/>
</dbReference>
<dbReference type="RefSeq" id="WP_194537365.1">
    <property type="nucleotide sequence ID" value="NZ_JACEFB010000003.1"/>
</dbReference>
<keyword evidence="8 9" id="KW-0234">DNA repair</keyword>
<dbReference type="FunFam" id="3.40.470.10:FF:000001">
    <property type="entry name" value="Uracil-DNA glycosylase"/>
    <property type="match status" value="1"/>
</dbReference>
<dbReference type="PANTHER" id="PTHR11264:SF0">
    <property type="entry name" value="URACIL-DNA GLYCOSYLASE"/>
    <property type="match status" value="1"/>
</dbReference>
<comment type="function">
    <text evidence="2 9 11">Excises uracil residues from the DNA which can arise as a result of misincorporation of dUMP residues by DNA polymerase or due to deamination of cytosine.</text>
</comment>
<comment type="similarity">
    <text evidence="3 9 11">Belongs to the uracil-DNA glycosylase (UDG) superfamily. UNG family.</text>
</comment>
<evidence type="ECO:0000256" key="11">
    <source>
        <dbReference type="RuleBase" id="RU003780"/>
    </source>
</evidence>
<evidence type="ECO:0000256" key="10">
    <source>
        <dbReference type="PROSITE-ProRule" id="PRU10072"/>
    </source>
</evidence>
<keyword evidence="7 9" id="KW-0378">Hydrolase</keyword>
<dbReference type="InterPro" id="IPR018085">
    <property type="entry name" value="Ura-DNA_Glyclase_AS"/>
</dbReference>